<name>A0A6J5RPE3_9CAUD</name>
<reference evidence="1" key="1">
    <citation type="submission" date="2020-05" db="EMBL/GenBank/DDBJ databases">
        <authorList>
            <person name="Chiriac C."/>
            <person name="Salcher M."/>
            <person name="Ghai R."/>
            <person name="Kavagutti S V."/>
        </authorList>
    </citation>
    <scope>NUCLEOTIDE SEQUENCE</scope>
</reference>
<dbReference type="Gene3D" id="3.90.320.10">
    <property type="match status" value="1"/>
</dbReference>
<dbReference type="InterPro" id="IPR021229">
    <property type="entry name" value="DUF2800"/>
</dbReference>
<gene>
    <name evidence="1" type="ORF">UFOVP1299_14</name>
</gene>
<protein>
    <submittedName>
        <fullName evidence="1">Uncharacterized protein</fullName>
    </submittedName>
</protein>
<dbReference type="Pfam" id="PF10926">
    <property type="entry name" value="DUF2800"/>
    <property type="match status" value="1"/>
</dbReference>
<dbReference type="InterPro" id="IPR011604">
    <property type="entry name" value="PDDEXK-like_dom_sf"/>
</dbReference>
<evidence type="ECO:0000313" key="1">
    <source>
        <dbReference type="EMBL" id="CAB4195481.1"/>
    </source>
</evidence>
<accession>A0A6J5RPE3</accession>
<dbReference type="EMBL" id="LR797246">
    <property type="protein sequence ID" value="CAB4195481.1"/>
    <property type="molecule type" value="Genomic_DNA"/>
</dbReference>
<sequence length="420" mass="45910">MEGNHAKFSVSAAYRWTVCPASWRANLNVPRTTNKYAEEGTLVASVLEACLKSPSDRTGILRSQTPDIRTCVNETLDYIAAKIAEIGGSQALSEQRLVIPLKDGDISSFWGTADVVITSIDEKYLEIVDYKHGVVPVEVEANPQLLGYAAGAALGYFYVEGLRKLSYVPEKVVLTIIQPRAFHKDGSIRSWEISLEDLREWYRWILERVAECLSDSPEFVPGDKRCKYCGVSATCEARQEYVLKAPGMGLTRIPLLGDMNLPAPASVDLDRLGAIVCGAPAIRAWLEDCEDKAYELARQGMTIPGQKLVESISRRTWLNGEEETAKAIMEETGGEIDSVMPRSLVGLGEAEKILAAALMGKGQGSKVAKDGAKTKMAYLTKKDPSGKQVLAPISDKRPAISVAVTRFGDQAINLPNLQQE</sequence>
<organism evidence="1">
    <name type="scientific">uncultured Caudovirales phage</name>
    <dbReference type="NCBI Taxonomy" id="2100421"/>
    <lineage>
        <taxon>Viruses</taxon>
        <taxon>Duplodnaviria</taxon>
        <taxon>Heunggongvirae</taxon>
        <taxon>Uroviricota</taxon>
        <taxon>Caudoviricetes</taxon>
        <taxon>Peduoviridae</taxon>
        <taxon>Maltschvirus</taxon>
        <taxon>Maltschvirus maltsch</taxon>
    </lineage>
</organism>
<proteinExistence type="predicted"/>